<accession>A0A4V2JSI3</accession>
<keyword evidence="3" id="KW-1185">Reference proteome</keyword>
<dbReference type="PROSITE" id="PS51704">
    <property type="entry name" value="GP_PDE"/>
    <property type="match status" value="1"/>
</dbReference>
<sequence>MRGRGADEYAYFTAPFTALAHRGGITEDAPAEVENSLRGFVAAWAFGFTHLETDVHVTSDGTLVAFHDKVLDRATDASGHLADLPWAEVSRARIGGSEPIPTLAELLDALPQARFNIDLKAPGAIEPLVATLEQHGALDRVCVGSFHRASIAAFRRLTGGRVATSASPVEVGVFGLVPGVRDRWPLAGQAFQMPTHEPRTRLPLVTRGMIEAAHRRGAVVHVWTINDRPEMERLIELGVDGLVSDDLATLKAVLVERDLWEGHA</sequence>
<dbReference type="GO" id="GO:0006629">
    <property type="term" value="P:lipid metabolic process"/>
    <property type="evidence" value="ECO:0007669"/>
    <property type="project" value="InterPro"/>
</dbReference>
<dbReference type="GO" id="GO:0008081">
    <property type="term" value="F:phosphoric diester hydrolase activity"/>
    <property type="evidence" value="ECO:0007669"/>
    <property type="project" value="InterPro"/>
</dbReference>
<dbReference type="PANTHER" id="PTHR43805:SF1">
    <property type="entry name" value="GP-PDE DOMAIN-CONTAINING PROTEIN"/>
    <property type="match status" value="1"/>
</dbReference>
<gene>
    <name evidence="2" type="ORF">ET989_06515</name>
</gene>
<dbReference type="InterPro" id="IPR017946">
    <property type="entry name" value="PLC-like_Pdiesterase_TIM-brl"/>
</dbReference>
<proteinExistence type="predicted"/>
<evidence type="ECO:0000313" key="2">
    <source>
        <dbReference type="EMBL" id="TBT85394.1"/>
    </source>
</evidence>
<dbReference type="OrthoDB" id="5241788at2"/>
<dbReference type="SUPFAM" id="SSF51695">
    <property type="entry name" value="PLC-like phosphodiesterases"/>
    <property type="match status" value="1"/>
</dbReference>
<dbReference type="Pfam" id="PF03009">
    <property type="entry name" value="GDPD"/>
    <property type="match status" value="1"/>
</dbReference>
<dbReference type="Gene3D" id="3.20.20.190">
    <property type="entry name" value="Phosphatidylinositol (PI) phosphodiesterase"/>
    <property type="match status" value="1"/>
</dbReference>
<dbReference type="PANTHER" id="PTHR43805">
    <property type="entry name" value="GLYCEROPHOSPHORYL DIESTER PHOSPHODIESTERASE"/>
    <property type="match status" value="1"/>
</dbReference>
<protein>
    <submittedName>
        <fullName evidence="2">Glycerophosphodiester phosphodiesterase</fullName>
    </submittedName>
</protein>
<reference evidence="2 3" key="1">
    <citation type="submission" date="2019-01" db="EMBL/GenBank/DDBJ databases">
        <title>Lactibacter flavus gen. nov., sp. nov., a novel bacterium of the family Propionibacteriaceae isolated from raw milk and dairy products.</title>
        <authorList>
            <person name="Huptas C."/>
            <person name="Wenning M."/>
            <person name="Breitenwieser F."/>
            <person name="Doll E."/>
            <person name="Von Neubeck M."/>
            <person name="Busse H.-J."/>
            <person name="Scherer S."/>
        </authorList>
    </citation>
    <scope>NUCLEOTIDE SEQUENCE [LARGE SCALE GENOMIC DNA]</scope>
    <source>
        <strain evidence="2 3">KCTC 33808</strain>
    </source>
</reference>
<evidence type="ECO:0000259" key="1">
    <source>
        <dbReference type="PROSITE" id="PS51704"/>
    </source>
</evidence>
<dbReference type="InterPro" id="IPR030395">
    <property type="entry name" value="GP_PDE_dom"/>
</dbReference>
<dbReference type="RefSeq" id="WP_131167735.1">
    <property type="nucleotide sequence ID" value="NZ_SDMQ01000005.1"/>
</dbReference>
<dbReference type="AlphaFoldDB" id="A0A4V2JSI3"/>
<evidence type="ECO:0000313" key="3">
    <source>
        <dbReference type="Proteomes" id="UP000292373"/>
    </source>
</evidence>
<dbReference type="EMBL" id="SDMQ01000005">
    <property type="protein sequence ID" value="TBT85394.1"/>
    <property type="molecule type" value="Genomic_DNA"/>
</dbReference>
<name>A0A4V2JSI3_9ACTN</name>
<comment type="caution">
    <text evidence="2">The sequence shown here is derived from an EMBL/GenBank/DDBJ whole genome shotgun (WGS) entry which is preliminary data.</text>
</comment>
<dbReference type="Proteomes" id="UP000292373">
    <property type="component" value="Unassembled WGS sequence"/>
</dbReference>
<feature type="domain" description="GP-PDE" evidence="1">
    <location>
        <begin position="16"/>
        <end position="254"/>
    </location>
</feature>
<organism evidence="2 3">
    <name type="scientific">Propioniciclava sinopodophylli</name>
    <dbReference type="NCBI Taxonomy" id="1837344"/>
    <lineage>
        <taxon>Bacteria</taxon>
        <taxon>Bacillati</taxon>
        <taxon>Actinomycetota</taxon>
        <taxon>Actinomycetes</taxon>
        <taxon>Propionibacteriales</taxon>
        <taxon>Propionibacteriaceae</taxon>
        <taxon>Propioniciclava</taxon>
    </lineage>
</organism>